<dbReference type="SUPFAM" id="SSF47384">
    <property type="entry name" value="Homodimeric domain of signal transducing histidine kinase"/>
    <property type="match status" value="1"/>
</dbReference>
<keyword evidence="8" id="KW-0812">Transmembrane</keyword>
<comment type="catalytic activity">
    <reaction evidence="1">
        <text>ATP + protein L-histidine = ADP + protein N-phospho-L-histidine.</text>
        <dbReference type="EC" id="2.7.13.3"/>
    </reaction>
</comment>
<dbReference type="Gene3D" id="1.10.287.130">
    <property type="match status" value="1"/>
</dbReference>
<accession>A0ABV7FI25</accession>
<keyword evidence="5" id="KW-0808">Transferase</keyword>
<dbReference type="InterPro" id="IPR033414">
    <property type="entry name" value="Sensor_dom"/>
</dbReference>
<dbReference type="Gene3D" id="6.10.340.10">
    <property type="match status" value="1"/>
</dbReference>
<dbReference type="InterPro" id="IPR003661">
    <property type="entry name" value="HisK_dim/P_dom"/>
</dbReference>
<keyword evidence="4" id="KW-0597">Phosphoprotein</keyword>
<name>A0ABV7FI25_9GAMM</name>
<keyword evidence="11" id="KW-0547">Nucleotide-binding</keyword>
<dbReference type="PRINTS" id="PR00344">
    <property type="entry name" value="BCTRLSENSOR"/>
</dbReference>
<sequence length="518" mass="58000">MHQTAPPSTATTTSISAHRPHRLGLRIVATVLLCTLLFAVVVSSIQIYNAYQNALDETRLRAQDIERNYLPLLAAAMWSVDEPRITALVKGIAELPDVGEVLLEDDVGNRWAKRHSDFDTPLETLRLAISYEDNGETFLLGQLQVSLMNNRIISELRRTAQSIAITTLSSLLLSALFVLFIIHLWVSRHLEKMAAYAQQLDLNNLEAPLKLTRVAPHQPDELETLVEAINQMRLRIRDDLENRNRLMAELQLHRNKLEELVAERTQALEEKTIALEDKTKVLEQQSAELLEQNYELDAYAHTVAHDLKQPLTNMAASAAMLSAVSIGINLSDEKKRQLLLGLQRSAQKMQSIIDALLLLASLRKTDQINLQPLDIQAIAIEACNRLEPLIEKNRGQISIAHDWPKALGQAQWVEEIWVNYLSNALKYGGTAPQVQLGATRLNNGMVKCWVKDFGPGLSDLEQQQLFDLFVQFEHKSADGHGLGLSIVKRIARALNGDVGYEKTGDGGSLFWFSLQGVE</sequence>
<comment type="caution">
    <text evidence="11">The sequence shown here is derived from an EMBL/GenBank/DDBJ whole genome shotgun (WGS) entry which is preliminary data.</text>
</comment>
<dbReference type="InterPro" id="IPR036097">
    <property type="entry name" value="HisK_dim/P_sf"/>
</dbReference>
<keyword evidence="12" id="KW-1185">Reference proteome</keyword>
<feature type="transmembrane region" description="Helical" evidence="8">
    <location>
        <begin position="163"/>
        <end position="186"/>
    </location>
</feature>
<evidence type="ECO:0000259" key="9">
    <source>
        <dbReference type="PROSITE" id="PS50109"/>
    </source>
</evidence>
<feature type="transmembrane region" description="Helical" evidence="8">
    <location>
        <begin position="27"/>
        <end position="51"/>
    </location>
</feature>
<dbReference type="Pfam" id="PF17149">
    <property type="entry name" value="CHASE5"/>
    <property type="match status" value="1"/>
</dbReference>
<evidence type="ECO:0000313" key="11">
    <source>
        <dbReference type="EMBL" id="MFC3115807.1"/>
    </source>
</evidence>
<evidence type="ECO:0000256" key="5">
    <source>
        <dbReference type="ARBA" id="ARBA00022679"/>
    </source>
</evidence>
<keyword evidence="7" id="KW-0175">Coiled coil</keyword>
<evidence type="ECO:0000256" key="7">
    <source>
        <dbReference type="SAM" id="Coils"/>
    </source>
</evidence>
<keyword evidence="11" id="KW-0067">ATP-binding</keyword>
<dbReference type="InterPro" id="IPR004358">
    <property type="entry name" value="Sig_transdc_His_kin-like_C"/>
</dbReference>
<protein>
    <recommendedName>
        <fullName evidence="3">histidine kinase</fullName>
        <ecNumber evidence="3">2.7.13.3</ecNumber>
    </recommendedName>
</protein>
<comment type="subcellular location">
    <subcellularLocation>
        <location evidence="2">Membrane</location>
    </subcellularLocation>
</comment>
<dbReference type="EC" id="2.7.13.3" evidence="3"/>
<evidence type="ECO:0000256" key="8">
    <source>
        <dbReference type="SAM" id="Phobius"/>
    </source>
</evidence>
<dbReference type="RefSeq" id="WP_378118478.1">
    <property type="nucleotide sequence ID" value="NZ_JBHRTF010000004.1"/>
</dbReference>
<feature type="domain" description="Histidine kinase" evidence="9">
    <location>
        <begin position="302"/>
        <end position="518"/>
    </location>
</feature>
<feature type="domain" description="HAMP" evidence="10">
    <location>
        <begin position="184"/>
        <end position="241"/>
    </location>
</feature>
<dbReference type="InterPro" id="IPR036890">
    <property type="entry name" value="HATPase_C_sf"/>
</dbReference>
<dbReference type="Pfam" id="PF02518">
    <property type="entry name" value="HATPase_c"/>
    <property type="match status" value="1"/>
</dbReference>
<dbReference type="SMART" id="SM00388">
    <property type="entry name" value="HisKA"/>
    <property type="match status" value="1"/>
</dbReference>
<evidence type="ECO:0000256" key="3">
    <source>
        <dbReference type="ARBA" id="ARBA00012438"/>
    </source>
</evidence>
<evidence type="ECO:0000259" key="10">
    <source>
        <dbReference type="PROSITE" id="PS50885"/>
    </source>
</evidence>
<gene>
    <name evidence="11" type="ORF">ACFODX_09585</name>
</gene>
<dbReference type="PANTHER" id="PTHR42878">
    <property type="entry name" value="TWO-COMPONENT HISTIDINE KINASE"/>
    <property type="match status" value="1"/>
</dbReference>
<dbReference type="SMART" id="SM00387">
    <property type="entry name" value="HATPase_c"/>
    <property type="match status" value="1"/>
</dbReference>
<dbReference type="CDD" id="cd06225">
    <property type="entry name" value="HAMP"/>
    <property type="match status" value="1"/>
</dbReference>
<keyword evidence="8" id="KW-1133">Transmembrane helix</keyword>
<feature type="coiled-coil region" evidence="7">
    <location>
        <begin position="240"/>
        <end position="270"/>
    </location>
</feature>
<dbReference type="SUPFAM" id="SSF55874">
    <property type="entry name" value="ATPase domain of HSP90 chaperone/DNA topoisomerase II/histidine kinase"/>
    <property type="match status" value="1"/>
</dbReference>
<dbReference type="Pfam" id="PF00512">
    <property type="entry name" value="HisKA"/>
    <property type="match status" value="1"/>
</dbReference>
<dbReference type="InterPro" id="IPR003660">
    <property type="entry name" value="HAMP_dom"/>
</dbReference>
<dbReference type="GO" id="GO:0005524">
    <property type="term" value="F:ATP binding"/>
    <property type="evidence" value="ECO:0007669"/>
    <property type="project" value="UniProtKB-KW"/>
</dbReference>
<dbReference type="PROSITE" id="PS50885">
    <property type="entry name" value="HAMP"/>
    <property type="match status" value="1"/>
</dbReference>
<dbReference type="InterPro" id="IPR050351">
    <property type="entry name" value="BphY/WalK/GraS-like"/>
</dbReference>
<evidence type="ECO:0000256" key="1">
    <source>
        <dbReference type="ARBA" id="ARBA00000085"/>
    </source>
</evidence>
<evidence type="ECO:0000256" key="2">
    <source>
        <dbReference type="ARBA" id="ARBA00004370"/>
    </source>
</evidence>
<dbReference type="Gene3D" id="3.30.565.10">
    <property type="entry name" value="Histidine kinase-like ATPase, C-terminal domain"/>
    <property type="match status" value="1"/>
</dbReference>
<dbReference type="PANTHER" id="PTHR42878:SF15">
    <property type="entry name" value="BACTERIOPHYTOCHROME"/>
    <property type="match status" value="1"/>
</dbReference>
<dbReference type="Pfam" id="PF00672">
    <property type="entry name" value="HAMP"/>
    <property type="match status" value="1"/>
</dbReference>
<dbReference type="SMART" id="SM00304">
    <property type="entry name" value="HAMP"/>
    <property type="match status" value="1"/>
</dbReference>
<dbReference type="InterPro" id="IPR005467">
    <property type="entry name" value="His_kinase_dom"/>
</dbReference>
<evidence type="ECO:0000256" key="6">
    <source>
        <dbReference type="ARBA" id="ARBA00022777"/>
    </source>
</evidence>
<proteinExistence type="predicted"/>
<dbReference type="EMBL" id="JBHRTF010000004">
    <property type="protein sequence ID" value="MFC3115807.1"/>
    <property type="molecule type" value="Genomic_DNA"/>
</dbReference>
<organism evidence="11 12">
    <name type="scientific">Cellvibrio fontiphilus</name>
    <dbReference type="NCBI Taxonomy" id="1815559"/>
    <lineage>
        <taxon>Bacteria</taxon>
        <taxon>Pseudomonadati</taxon>
        <taxon>Pseudomonadota</taxon>
        <taxon>Gammaproteobacteria</taxon>
        <taxon>Cellvibrionales</taxon>
        <taxon>Cellvibrionaceae</taxon>
        <taxon>Cellvibrio</taxon>
    </lineage>
</organism>
<dbReference type="InterPro" id="IPR003594">
    <property type="entry name" value="HATPase_dom"/>
</dbReference>
<dbReference type="PROSITE" id="PS50109">
    <property type="entry name" value="HIS_KIN"/>
    <property type="match status" value="1"/>
</dbReference>
<reference evidence="12" key="1">
    <citation type="journal article" date="2019" name="Int. J. Syst. Evol. Microbiol.">
        <title>The Global Catalogue of Microorganisms (GCM) 10K type strain sequencing project: providing services to taxonomists for standard genome sequencing and annotation.</title>
        <authorList>
            <consortium name="The Broad Institute Genomics Platform"/>
            <consortium name="The Broad Institute Genome Sequencing Center for Infectious Disease"/>
            <person name="Wu L."/>
            <person name="Ma J."/>
        </authorList>
    </citation>
    <scope>NUCLEOTIDE SEQUENCE [LARGE SCALE GENOMIC DNA]</scope>
    <source>
        <strain evidence="12">KCTC 52237</strain>
    </source>
</reference>
<evidence type="ECO:0000256" key="4">
    <source>
        <dbReference type="ARBA" id="ARBA00022553"/>
    </source>
</evidence>
<evidence type="ECO:0000313" key="12">
    <source>
        <dbReference type="Proteomes" id="UP001595555"/>
    </source>
</evidence>
<dbReference type="Proteomes" id="UP001595555">
    <property type="component" value="Unassembled WGS sequence"/>
</dbReference>
<keyword evidence="8" id="KW-0472">Membrane</keyword>
<keyword evidence="6" id="KW-0418">Kinase</keyword>